<dbReference type="OrthoDB" id="4772769at2"/>
<dbReference type="Pfam" id="PF21997">
    <property type="entry name" value="DUF6928"/>
    <property type="match status" value="1"/>
</dbReference>
<accession>A0A1N7JYH3</accession>
<keyword evidence="2" id="KW-1185">Reference proteome</keyword>
<organism evidence="1 2">
    <name type="scientific">Corynebacterium appendicis CIP 107643</name>
    <dbReference type="NCBI Taxonomy" id="1161099"/>
    <lineage>
        <taxon>Bacteria</taxon>
        <taxon>Bacillati</taxon>
        <taxon>Actinomycetota</taxon>
        <taxon>Actinomycetes</taxon>
        <taxon>Mycobacteriales</taxon>
        <taxon>Corynebacteriaceae</taxon>
        <taxon>Corynebacterium</taxon>
    </lineage>
</organism>
<dbReference type="Proteomes" id="UP000186292">
    <property type="component" value="Unassembled WGS sequence"/>
</dbReference>
<protein>
    <submittedName>
        <fullName evidence="1">Uncharacterized protein</fullName>
    </submittedName>
</protein>
<evidence type="ECO:0000313" key="2">
    <source>
        <dbReference type="Proteomes" id="UP000186292"/>
    </source>
</evidence>
<dbReference type="EMBL" id="FTOF01000012">
    <property type="protein sequence ID" value="SIS54393.1"/>
    <property type="molecule type" value="Genomic_DNA"/>
</dbReference>
<sequence length="283" mass="30621">MSYPAAVTFWYAGTANPAAVLEAEPKADRGFGRKLLSQLNPRWPITPIGQFPLNRSTKASRAEFYIAGYPGVAVLQTFVEDCGKLSEISPDLRDAVPADNVFVFAEGVGDGASYGGFAHFDGGTVTRSLCATRTALMEDLGLPEPFEAPFWAGERAEQIGGISLPFEPVDLMHAAETAWLGVDVSPNGPDINVVGYAVDGRPEPKVEPPKPETKDVAEVAAKFASPNADYDDYEEITGDEQGGEFAQFAEASAAAARRVGRELTRRWRDLKDAVVERIRHSDR</sequence>
<dbReference type="RefSeq" id="WP_076599753.1">
    <property type="nucleotide sequence ID" value="NZ_CP046976.1"/>
</dbReference>
<proteinExistence type="predicted"/>
<name>A0A1N7JYH3_9CORY</name>
<evidence type="ECO:0000313" key="1">
    <source>
        <dbReference type="EMBL" id="SIS54393.1"/>
    </source>
</evidence>
<dbReference type="InterPro" id="IPR053847">
    <property type="entry name" value="DUF6928"/>
</dbReference>
<dbReference type="STRING" id="1161099.SAMN05444817_11241"/>
<gene>
    <name evidence="1" type="ORF">SAMN05444817_11241</name>
</gene>
<reference evidence="2" key="1">
    <citation type="submission" date="2017-01" db="EMBL/GenBank/DDBJ databases">
        <authorList>
            <person name="Varghese N."/>
            <person name="Submissions S."/>
        </authorList>
    </citation>
    <scope>NUCLEOTIDE SEQUENCE [LARGE SCALE GENOMIC DNA]</scope>
    <source>
        <strain evidence="2">DSM 44531</strain>
    </source>
</reference>
<dbReference type="AlphaFoldDB" id="A0A1N7JYH3"/>